<dbReference type="EMBL" id="CP136890">
    <property type="protein sequence ID" value="WOK91362.1"/>
    <property type="molecule type" value="Genomic_DNA"/>
</dbReference>
<dbReference type="Proteomes" id="UP001327560">
    <property type="component" value="Chromosome 1"/>
</dbReference>
<dbReference type="GO" id="GO:0003677">
    <property type="term" value="F:DNA binding"/>
    <property type="evidence" value="ECO:0007669"/>
    <property type="project" value="UniProtKB-KW"/>
</dbReference>
<keyword evidence="6" id="KW-0539">Nucleus</keyword>
<evidence type="ECO:0000256" key="3">
    <source>
        <dbReference type="ARBA" id="ARBA00023054"/>
    </source>
</evidence>
<name>A0AAQ3JKQ3_9LILI</name>
<accession>A0AAQ3JKQ3</accession>
<proteinExistence type="predicted"/>
<evidence type="ECO:0000256" key="6">
    <source>
        <dbReference type="ARBA" id="ARBA00023242"/>
    </source>
</evidence>
<dbReference type="AlphaFoldDB" id="A0AAQ3JKQ3"/>
<evidence type="ECO:0000259" key="7">
    <source>
        <dbReference type="PROSITE" id="PS51519"/>
    </source>
</evidence>
<gene>
    <name evidence="8" type="ORF">Cni_G00053</name>
</gene>
<dbReference type="Pfam" id="PF02042">
    <property type="entry name" value="RWP-RK"/>
    <property type="match status" value="1"/>
</dbReference>
<sequence length="333" mass="37829">MASFPMVNRHFTWNHHHYPLMHACINGYTLKIARSSSVSSSLSAIMEFNHLNNLLLEETFLSEWPQVGDHSLPNYFPLDPLSEPDGLKPLPESLGDTFIGFPPPLQVLPAVVDDSLALVPLEDEPLDKVQIDDLDLESFAWPIDGISSNTDDAMLCPLPPIDYCDSPSNPTLQDGEYCSAAIVPWNEEKAAVVGKRAAFNGRASATTAAAASRLSEIGFDEIKNYFYMPITEAAKEMNVGLTVLKKRCREVGIYRWPHRKMKSLKSLIHNVQELGKGICEESIRKELERLEEHRKKMEENPEMQLTERTKRLRQACFKANYKRRRMLHHHPLH</sequence>
<evidence type="ECO:0000256" key="4">
    <source>
        <dbReference type="ARBA" id="ARBA00023125"/>
    </source>
</evidence>
<dbReference type="InterPro" id="IPR044607">
    <property type="entry name" value="RKD-like"/>
</dbReference>
<keyword evidence="3" id="KW-0175">Coiled coil</keyword>
<keyword evidence="9" id="KW-1185">Reference proteome</keyword>
<dbReference type="PROSITE" id="PS51519">
    <property type="entry name" value="RWP_RK"/>
    <property type="match status" value="1"/>
</dbReference>
<evidence type="ECO:0000313" key="8">
    <source>
        <dbReference type="EMBL" id="WOK91362.1"/>
    </source>
</evidence>
<evidence type="ECO:0000256" key="5">
    <source>
        <dbReference type="ARBA" id="ARBA00023163"/>
    </source>
</evidence>
<keyword evidence="5" id="KW-0804">Transcription</keyword>
<organism evidence="8 9">
    <name type="scientific">Canna indica</name>
    <name type="common">Indian-shot</name>
    <dbReference type="NCBI Taxonomy" id="4628"/>
    <lineage>
        <taxon>Eukaryota</taxon>
        <taxon>Viridiplantae</taxon>
        <taxon>Streptophyta</taxon>
        <taxon>Embryophyta</taxon>
        <taxon>Tracheophyta</taxon>
        <taxon>Spermatophyta</taxon>
        <taxon>Magnoliopsida</taxon>
        <taxon>Liliopsida</taxon>
        <taxon>Zingiberales</taxon>
        <taxon>Cannaceae</taxon>
        <taxon>Canna</taxon>
    </lineage>
</organism>
<protein>
    <recommendedName>
        <fullName evidence="7">RWP-RK domain-containing protein</fullName>
    </recommendedName>
</protein>
<keyword evidence="2" id="KW-0805">Transcription regulation</keyword>
<dbReference type="PANTHER" id="PTHR46373">
    <property type="entry name" value="PROTEIN RKD4"/>
    <property type="match status" value="1"/>
</dbReference>
<keyword evidence="4" id="KW-0238">DNA-binding</keyword>
<comment type="function">
    <text evidence="1">Putative transcription factor.</text>
</comment>
<reference evidence="8 9" key="1">
    <citation type="submission" date="2023-10" db="EMBL/GenBank/DDBJ databases">
        <title>Chromosome-scale genome assembly provides insights into flower coloration mechanisms of Canna indica.</title>
        <authorList>
            <person name="Li C."/>
        </authorList>
    </citation>
    <scope>NUCLEOTIDE SEQUENCE [LARGE SCALE GENOMIC DNA]</scope>
    <source>
        <tissue evidence="8">Flower</tissue>
    </source>
</reference>
<evidence type="ECO:0000256" key="2">
    <source>
        <dbReference type="ARBA" id="ARBA00023015"/>
    </source>
</evidence>
<evidence type="ECO:0000313" key="9">
    <source>
        <dbReference type="Proteomes" id="UP001327560"/>
    </source>
</evidence>
<dbReference type="GO" id="GO:0003700">
    <property type="term" value="F:DNA-binding transcription factor activity"/>
    <property type="evidence" value="ECO:0007669"/>
    <property type="project" value="InterPro"/>
</dbReference>
<feature type="domain" description="RWP-RK" evidence="7">
    <location>
        <begin position="195"/>
        <end position="286"/>
    </location>
</feature>
<dbReference type="PANTHER" id="PTHR46373:SF2">
    <property type="entry name" value="RWP-RK DOMAIN-CONTAINING PROTEIN"/>
    <property type="match status" value="1"/>
</dbReference>
<dbReference type="InterPro" id="IPR003035">
    <property type="entry name" value="RWP-RK_dom"/>
</dbReference>
<evidence type="ECO:0000256" key="1">
    <source>
        <dbReference type="ARBA" id="ARBA00004049"/>
    </source>
</evidence>